<feature type="chain" id="PRO_5038749999" evidence="3">
    <location>
        <begin position="24"/>
        <end position="445"/>
    </location>
</feature>
<dbReference type="Pfam" id="PF01547">
    <property type="entry name" value="SBP_bac_1"/>
    <property type="match status" value="1"/>
</dbReference>
<dbReference type="InterPro" id="IPR050490">
    <property type="entry name" value="Bact_solute-bd_prot1"/>
</dbReference>
<dbReference type="EMBL" id="PCHJ01000017">
    <property type="protein sequence ID" value="PKV08576.1"/>
    <property type="molecule type" value="Genomic_DNA"/>
</dbReference>
<comment type="caution">
    <text evidence="4">The sequence shown here is derived from an EMBL/GenBank/DDBJ whole genome shotgun (WGS) entry which is preliminary data.</text>
</comment>
<dbReference type="Proteomes" id="UP000233731">
    <property type="component" value="Unassembled WGS sequence"/>
</dbReference>
<dbReference type="PROSITE" id="PS51257">
    <property type="entry name" value="PROKAR_LIPOPROTEIN"/>
    <property type="match status" value="1"/>
</dbReference>
<comment type="similarity">
    <text evidence="1">Belongs to the bacterial solute-binding protein 1 family.</text>
</comment>
<feature type="signal peptide" evidence="3">
    <location>
        <begin position="1"/>
        <end position="23"/>
    </location>
</feature>
<dbReference type="SUPFAM" id="SSF53850">
    <property type="entry name" value="Periplasmic binding protein-like II"/>
    <property type="match status" value="1"/>
</dbReference>
<sequence length="445" mass="47779">MQSFFKHGAAMLLSVGLAVSLVACGPGGSDKQAGSNEPDSVSTDLGDKSYSLTLWDGAGLKTVDDALIKGFTKKYPKIKIKAHYDPDNVTSQNGPRLIASKDAPDIARVTDVNSAVKGKHVISLEPYVQAYGWKVPQSQTQLYRADGAGKVGKGNLYALPNSYSVAGMYVNTKLLKKAGIEKVPTTMDDLESDMAKVKDAGEIPVMINGKDGGLSFIFQAMMVNNDSLKTVTDWILQRDGSTFDTKGAKKAAERIQSWSKNGYLPSDVNAVDGSSALNRFANGQGVFFPSGNWNLDQMNDSLGADVQFVPFPSNSADQKPNIAANGGSFFGIPTNSAQKDAAACFLNYTQSDEARQIIADVSGYFPKTVKGQTVPKAKNDLQKSMFDSYLNVFESGNSTDFINNATAGLQASALVPNFQLLVDGSISPSQFTQNVQNEYKQEVMQ</sequence>
<gene>
    <name evidence="4" type="ORF">CQR44_1535</name>
</gene>
<organism evidence="4 5">
    <name type="scientific">Bifidobacterium asteroides</name>
    <dbReference type="NCBI Taxonomy" id="1684"/>
    <lineage>
        <taxon>Bacteria</taxon>
        <taxon>Bacillati</taxon>
        <taxon>Actinomycetota</taxon>
        <taxon>Actinomycetes</taxon>
        <taxon>Bifidobacteriales</taxon>
        <taxon>Bifidobacteriaceae</taxon>
        <taxon>Bifidobacterium</taxon>
    </lineage>
</organism>
<dbReference type="Gene3D" id="3.40.190.10">
    <property type="entry name" value="Periplasmic binding protein-like II"/>
    <property type="match status" value="1"/>
</dbReference>
<dbReference type="PANTHER" id="PTHR43649">
    <property type="entry name" value="ARABINOSE-BINDING PROTEIN-RELATED"/>
    <property type="match status" value="1"/>
</dbReference>
<dbReference type="AlphaFoldDB" id="A0A2N3R999"/>
<evidence type="ECO:0000256" key="2">
    <source>
        <dbReference type="ARBA" id="ARBA00022448"/>
    </source>
</evidence>
<keyword evidence="2" id="KW-0813">Transport</keyword>
<evidence type="ECO:0000256" key="1">
    <source>
        <dbReference type="ARBA" id="ARBA00008520"/>
    </source>
</evidence>
<dbReference type="PANTHER" id="PTHR43649:SF29">
    <property type="entry name" value="OSMOPROTECTIVE COMPOUNDS-BINDING PROTEIN GGTB"/>
    <property type="match status" value="1"/>
</dbReference>
<name>A0A2N3R999_9BIFI</name>
<evidence type="ECO:0000313" key="5">
    <source>
        <dbReference type="Proteomes" id="UP000233731"/>
    </source>
</evidence>
<protein>
    <submittedName>
        <fullName evidence="4">Sugar ABC transporter substrate-binding protein</fullName>
    </submittedName>
</protein>
<dbReference type="InterPro" id="IPR006059">
    <property type="entry name" value="SBP"/>
</dbReference>
<reference evidence="4 5" key="1">
    <citation type="submission" date="2017-10" db="EMBL/GenBank/DDBJ databases">
        <title>Bifidobacterium genomics.</title>
        <authorList>
            <person name="Lugli G.A."/>
            <person name="Milani C."/>
            <person name="Mancabelli L."/>
        </authorList>
    </citation>
    <scope>NUCLEOTIDE SEQUENCE [LARGE SCALE GENOMIC DNA]</scope>
    <source>
        <strain evidence="4 5">1460B</strain>
    </source>
</reference>
<evidence type="ECO:0000256" key="3">
    <source>
        <dbReference type="SAM" id="SignalP"/>
    </source>
</evidence>
<accession>A0A2N3R999</accession>
<keyword evidence="3" id="KW-0732">Signal</keyword>
<proteinExistence type="inferred from homology"/>
<evidence type="ECO:0000313" key="4">
    <source>
        <dbReference type="EMBL" id="PKV08576.1"/>
    </source>
</evidence>
<dbReference type="RefSeq" id="WP_101433003.1">
    <property type="nucleotide sequence ID" value="NZ_CP132384.1"/>
</dbReference>